<evidence type="ECO:0000313" key="13">
    <source>
        <dbReference type="EMBL" id="LAC21598.1"/>
    </source>
</evidence>
<keyword evidence="4 10" id="KW-0813">Transport</keyword>
<keyword evidence="12" id="KW-0675">Receptor</keyword>
<evidence type="ECO:0000256" key="10">
    <source>
        <dbReference type="PIRNR" id="PIRNR027109"/>
    </source>
</evidence>
<dbReference type="GO" id="GO:0006906">
    <property type="term" value="P:vesicle fusion"/>
    <property type="evidence" value="ECO:0007669"/>
    <property type="project" value="TreeGrafter"/>
</dbReference>
<evidence type="ECO:0000256" key="2">
    <source>
        <dbReference type="ARBA" id="ARBA00008473"/>
    </source>
</evidence>
<dbReference type="AlphaFoldDB" id="A0A2P2HZW3"/>
<dbReference type="PIRSF" id="PIRSF027109">
    <property type="entry name" value="Golgi_SNARE"/>
    <property type="match status" value="1"/>
</dbReference>
<reference evidence="12" key="2">
    <citation type="journal article" date="2018" name="Biosci. Biotechnol. Biochem.">
        <title>Polysaccharide hydrolase of the hadal zone amphipods Hirondellea gigas.</title>
        <authorList>
            <person name="Kobayashi H."/>
            <person name="Nagahama T."/>
            <person name="Arai W."/>
            <person name="Sasagawa Y."/>
            <person name="Umeda M."/>
            <person name="Hayashi T."/>
            <person name="Nikaido I."/>
            <person name="Watanabe H."/>
            <person name="Oguri K."/>
            <person name="Kitazato H."/>
            <person name="Fujioka K."/>
            <person name="Kido Y."/>
            <person name="Takami H."/>
        </authorList>
    </citation>
    <scope>NUCLEOTIDE SEQUENCE</scope>
    <source>
        <tissue evidence="12">Whole body</tissue>
    </source>
</reference>
<dbReference type="PANTHER" id="PTHR21094:SF2">
    <property type="entry name" value="GOLGI SNAP RECEPTOR COMPLEX MEMBER 1"/>
    <property type="match status" value="1"/>
</dbReference>
<keyword evidence="6 10" id="KW-0653">Protein transport</keyword>
<evidence type="ECO:0000256" key="11">
    <source>
        <dbReference type="SAM" id="Phobius"/>
    </source>
</evidence>
<dbReference type="EMBL" id="IACF01001620">
    <property type="protein sequence ID" value="LAB67311.1"/>
    <property type="molecule type" value="mRNA"/>
</dbReference>
<dbReference type="GO" id="GO:0005801">
    <property type="term" value="C:cis-Golgi network"/>
    <property type="evidence" value="ECO:0007669"/>
    <property type="project" value="InterPro"/>
</dbReference>
<keyword evidence="9 10" id="KW-0472">Membrane</keyword>
<dbReference type="GO" id="GO:0015031">
    <property type="term" value="P:protein transport"/>
    <property type="evidence" value="ECO:0007669"/>
    <property type="project" value="UniProtKB-KW"/>
</dbReference>
<keyword evidence="10" id="KW-0931">ER-Golgi transport</keyword>
<evidence type="ECO:0000256" key="1">
    <source>
        <dbReference type="ARBA" id="ARBA00004409"/>
    </source>
</evidence>
<comment type="subcellular location">
    <subcellularLocation>
        <location evidence="1">Golgi apparatus membrane</location>
        <topology evidence="1">Single-pass type IV membrane protein</topology>
    </subcellularLocation>
</comment>
<comment type="function">
    <text evidence="10">Involved in transport from the ER to the Golgi apparatus as well as in intra-Golgi transport. It belongs to a super-family of proteins called t-SNAREs or soluble NSF (N-ethylmaleimide-sensitive factor) attachment protein receptor.</text>
</comment>
<dbReference type="EMBL" id="IACT01002311">
    <property type="protein sequence ID" value="LAC21598.1"/>
    <property type="molecule type" value="mRNA"/>
</dbReference>
<dbReference type="GO" id="GO:0048219">
    <property type="term" value="P:inter-Golgi cisterna vesicle-mediated transport"/>
    <property type="evidence" value="ECO:0007669"/>
    <property type="project" value="TreeGrafter"/>
</dbReference>
<dbReference type="GO" id="GO:0031201">
    <property type="term" value="C:SNARE complex"/>
    <property type="evidence" value="ECO:0007669"/>
    <property type="project" value="TreeGrafter"/>
</dbReference>
<dbReference type="GO" id="GO:0006888">
    <property type="term" value="P:endoplasmic reticulum to Golgi vesicle-mediated transport"/>
    <property type="evidence" value="ECO:0007669"/>
    <property type="project" value="InterPro"/>
</dbReference>
<evidence type="ECO:0000256" key="7">
    <source>
        <dbReference type="ARBA" id="ARBA00022989"/>
    </source>
</evidence>
<keyword evidence="8 10" id="KW-0333">Golgi apparatus</keyword>
<evidence type="ECO:0000313" key="12">
    <source>
        <dbReference type="EMBL" id="LAB67311.1"/>
    </source>
</evidence>
<reference evidence="13" key="1">
    <citation type="submission" date="2017-11" db="EMBL/GenBank/DDBJ databases">
        <title>The sensing device of the deep-sea amphipod.</title>
        <authorList>
            <person name="Kobayashi H."/>
            <person name="Nagahama T."/>
            <person name="Arai W."/>
            <person name="Sasagawa Y."/>
            <person name="Umeda M."/>
            <person name="Hayashi T."/>
            <person name="Nikaido I."/>
            <person name="Watanabe H."/>
            <person name="Oguri K."/>
            <person name="Kitazato H."/>
            <person name="Fujioka K."/>
            <person name="Kido Y."/>
            <person name="Takami H."/>
        </authorList>
    </citation>
    <scope>NUCLEOTIDE SEQUENCE</scope>
    <source>
        <tissue evidence="13">Whole body</tissue>
    </source>
</reference>
<feature type="transmembrane region" description="Helical" evidence="11">
    <location>
        <begin position="222"/>
        <end position="240"/>
    </location>
</feature>
<evidence type="ECO:0000256" key="8">
    <source>
        <dbReference type="ARBA" id="ARBA00023034"/>
    </source>
</evidence>
<evidence type="ECO:0000256" key="9">
    <source>
        <dbReference type="ARBA" id="ARBA00023136"/>
    </source>
</evidence>
<comment type="subunit">
    <text evidence="10">Component of several multiprotein Golgi SNARE complexes.</text>
</comment>
<dbReference type="Pfam" id="PF12352">
    <property type="entry name" value="V-SNARE_C"/>
    <property type="match status" value="1"/>
</dbReference>
<dbReference type="GO" id="GO:0005484">
    <property type="term" value="F:SNAP receptor activity"/>
    <property type="evidence" value="ECO:0007669"/>
    <property type="project" value="TreeGrafter"/>
</dbReference>
<evidence type="ECO:0000256" key="6">
    <source>
        <dbReference type="ARBA" id="ARBA00022927"/>
    </source>
</evidence>
<evidence type="ECO:0000256" key="5">
    <source>
        <dbReference type="ARBA" id="ARBA00022692"/>
    </source>
</evidence>
<proteinExistence type="evidence at transcript level"/>
<dbReference type="GO" id="GO:0000139">
    <property type="term" value="C:Golgi membrane"/>
    <property type="evidence" value="ECO:0007669"/>
    <property type="project" value="UniProtKB-SubCell"/>
</dbReference>
<dbReference type="InterPro" id="IPR023601">
    <property type="entry name" value="Golgi_SNAP_su1"/>
</dbReference>
<evidence type="ECO:0000256" key="4">
    <source>
        <dbReference type="ARBA" id="ARBA00022448"/>
    </source>
</evidence>
<dbReference type="GO" id="GO:0005797">
    <property type="term" value="C:Golgi medial cisterna"/>
    <property type="evidence" value="ECO:0007669"/>
    <property type="project" value="TreeGrafter"/>
</dbReference>
<organism evidence="12">
    <name type="scientific">Hirondellea gigas</name>
    <dbReference type="NCBI Taxonomy" id="1518452"/>
    <lineage>
        <taxon>Eukaryota</taxon>
        <taxon>Metazoa</taxon>
        <taxon>Ecdysozoa</taxon>
        <taxon>Arthropoda</taxon>
        <taxon>Crustacea</taxon>
        <taxon>Multicrustacea</taxon>
        <taxon>Malacostraca</taxon>
        <taxon>Eumalacostraca</taxon>
        <taxon>Peracarida</taxon>
        <taxon>Amphipoda</taxon>
        <taxon>Amphilochidea</taxon>
        <taxon>Lysianassida</taxon>
        <taxon>Lysianassidira</taxon>
        <taxon>Lysianassoidea</taxon>
        <taxon>Lysianassidae</taxon>
        <taxon>Hirondellea</taxon>
    </lineage>
</organism>
<accession>A0A2P2HZW3</accession>
<comment type="similarity">
    <text evidence="2 10">Belongs to the GOSR1 family.</text>
</comment>
<protein>
    <recommendedName>
        <fullName evidence="3 10">Golgi SNAP receptor complex member 1</fullName>
    </recommendedName>
</protein>
<sequence length="241" mass="28012">MTTTTEIISGDVENFDKMSFEELRKRARKLEGDIDAKLVLFSKLASNYGSSHRSNKSDSIPLLSTDDQYETLCSELEQMLGYLSDINEHLNSCSSSSAVAHLHTIQRHRDILQDYRNEFQRTNGTIKNRREREQLIGTCRSNGSLVGLSRRDLYLKENDHLTSSERMIDEQISIAVDARDHMKSQREAFKMIQTKVNDLSNRFPIINTLMNRIYMRKRRDSLIMGVVFGLGFTFLLWWMLF</sequence>
<dbReference type="PANTHER" id="PTHR21094">
    <property type="entry name" value="GOS-28 SNARE- RELATED"/>
    <property type="match status" value="1"/>
</dbReference>
<evidence type="ECO:0000256" key="3">
    <source>
        <dbReference type="ARBA" id="ARBA00015612"/>
    </source>
</evidence>
<keyword evidence="5 11" id="KW-0812">Transmembrane</keyword>
<name>A0A2P2HZW3_9CRUS</name>
<keyword evidence="7 11" id="KW-1133">Transmembrane helix</keyword>